<name>Q240I4_TETTS</name>
<dbReference type="GeneID" id="7828060"/>
<dbReference type="InParanoid" id="Q240I4"/>
<evidence type="ECO:0000256" key="1">
    <source>
        <dbReference type="SAM" id="MobiDB-lite"/>
    </source>
</evidence>
<dbReference type="RefSeq" id="XP_001022469.1">
    <property type="nucleotide sequence ID" value="XM_001022469.2"/>
</dbReference>
<organism evidence="2 3">
    <name type="scientific">Tetrahymena thermophila (strain SB210)</name>
    <dbReference type="NCBI Taxonomy" id="312017"/>
    <lineage>
        <taxon>Eukaryota</taxon>
        <taxon>Sar</taxon>
        <taxon>Alveolata</taxon>
        <taxon>Ciliophora</taxon>
        <taxon>Intramacronucleata</taxon>
        <taxon>Oligohymenophorea</taxon>
        <taxon>Hymenostomatida</taxon>
        <taxon>Tetrahymenina</taxon>
        <taxon>Tetrahymenidae</taxon>
        <taxon>Tetrahymena</taxon>
    </lineage>
</organism>
<feature type="region of interest" description="Disordered" evidence="1">
    <location>
        <begin position="136"/>
        <end position="177"/>
    </location>
</feature>
<gene>
    <name evidence="2" type="ORF">TTHERM_00991630</name>
</gene>
<accession>Q240I4</accession>
<dbReference type="KEGG" id="tet:TTHERM_00991630"/>
<feature type="compositionally biased region" description="Acidic residues" evidence="1">
    <location>
        <begin position="164"/>
        <end position="177"/>
    </location>
</feature>
<dbReference type="EMBL" id="GG662546">
    <property type="protein sequence ID" value="EAS02224.1"/>
    <property type="molecule type" value="Genomic_DNA"/>
</dbReference>
<keyword evidence="3" id="KW-1185">Reference proteome</keyword>
<protein>
    <submittedName>
        <fullName evidence="2">Uncharacterized protein</fullName>
    </submittedName>
</protein>
<evidence type="ECO:0000313" key="3">
    <source>
        <dbReference type="Proteomes" id="UP000009168"/>
    </source>
</evidence>
<sequence length="177" mass="20879">MSLDGNENIATKTMNLPIQEHFYKLECMIEELINDIEENDKQIQMLKGDFLTLGYENNQQNGDISLFVQDEITRLGKENQQQILSNQDEISEIKQIIKRVKELKKSVGQQVVIIDHRVQELESNIGFKYFFDPNLPSDEVQDPRQNNVSPKQAHFEQENQEYNQDSEDYQDNYDQEY</sequence>
<evidence type="ECO:0000313" key="2">
    <source>
        <dbReference type="EMBL" id="EAS02224.1"/>
    </source>
</evidence>
<dbReference type="AlphaFoldDB" id="Q240I4"/>
<dbReference type="Proteomes" id="UP000009168">
    <property type="component" value="Unassembled WGS sequence"/>
</dbReference>
<dbReference type="HOGENOM" id="CLU_1520839_0_0_1"/>
<reference evidence="3" key="1">
    <citation type="journal article" date="2006" name="PLoS Biol.">
        <title>Macronuclear genome sequence of the ciliate Tetrahymena thermophila, a model eukaryote.</title>
        <authorList>
            <person name="Eisen J.A."/>
            <person name="Coyne R.S."/>
            <person name="Wu M."/>
            <person name="Wu D."/>
            <person name="Thiagarajan M."/>
            <person name="Wortman J.R."/>
            <person name="Badger J.H."/>
            <person name="Ren Q."/>
            <person name="Amedeo P."/>
            <person name="Jones K.M."/>
            <person name="Tallon L.J."/>
            <person name="Delcher A.L."/>
            <person name="Salzberg S.L."/>
            <person name="Silva J.C."/>
            <person name="Haas B.J."/>
            <person name="Majoros W.H."/>
            <person name="Farzad M."/>
            <person name="Carlton J.M."/>
            <person name="Smith R.K. Jr."/>
            <person name="Garg J."/>
            <person name="Pearlman R.E."/>
            <person name="Karrer K.M."/>
            <person name="Sun L."/>
            <person name="Manning G."/>
            <person name="Elde N.C."/>
            <person name="Turkewitz A.P."/>
            <person name="Asai D.J."/>
            <person name="Wilkes D.E."/>
            <person name="Wang Y."/>
            <person name="Cai H."/>
            <person name="Collins K."/>
            <person name="Stewart B.A."/>
            <person name="Lee S.R."/>
            <person name="Wilamowska K."/>
            <person name="Weinberg Z."/>
            <person name="Ruzzo W.L."/>
            <person name="Wloga D."/>
            <person name="Gaertig J."/>
            <person name="Frankel J."/>
            <person name="Tsao C.-C."/>
            <person name="Gorovsky M.A."/>
            <person name="Keeling P.J."/>
            <person name="Waller R.F."/>
            <person name="Patron N.J."/>
            <person name="Cherry J.M."/>
            <person name="Stover N.A."/>
            <person name="Krieger C.J."/>
            <person name="del Toro C."/>
            <person name="Ryder H.F."/>
            <person name="Williamson S.C."/>
            <person name="Barbeau R.A."/>
            <person name="Hamilton E.P."/>
            <person name="Orias E."/>
        </authorList>
    </citation>
    <scope>NUCLEOTIDE SEQUENCE [LARGE SCALE GENOMIC DNA]</scope>
    <source>
        <strain evidence="3">SB210</strain>
    </source>
</reference>
<dbReference type="OMA" id="NIATKTM"/>
<proteinExistence type="predicted"/>